<proteinExistence type="predicted"/>
<reference evidence="2 3" key="1">
    <citation type="submission" date="2017-01" db="EMBL/GenBank/DDBJ databases">
        <authorList>
            <person name="Mah S.A."/>
            <person name="Swanson W.J."/>
            <person name="Moy G.W."/>
            <person name="Vacquier V.D."/>
        </authorList>
    </citation>
    <scope>NUCLEOTIDE SEQUENCE [LARGE SCALE GENOMIC DNA]</scope>
    <source>
        <strain evidence="2 3">DSM 16927</strain>
    </source>
</reference>
<dbReference type="EMBL" id="CP033926">
    <property type="protein sequence ID" value="AZB01252.1"/>
    <property type="molecule type" value="Genomic_DNA"/>
</dbReference>
<dbReference type="EMBL" id="FTNZ01000003">
    <property type="protein sequence ID" value="SIS34214.1"/>
    <property type="molecule type" value="Genomic_DNA"/>
</dbReference>
<dbReference type="OrthoDB" id="1264179at2"/>
<sequence length="87" mass="10241">MSTNVKQKLPNVQIKGPEISKKRAEKIARNINAMNTDYQRLDDRRSWRFWKNLESVLRKKISSLSINDIEVIKPLLNPVEAEFFNLN</sequence>
<dbReference type="AlphaFoldDB" id="A0A1N7IAW3"/>
<evidence type="ECO:0000313" key="2">
    <source>
        <dbReference type="EMBL" id="SIS34214.1"/>
    </source>
</evidence>
<dbReference type="KEGG" id="cjt:EG359_17255"/>
<protein>
    <submittedName>
        <fullName evidence="2">Uncharacterized protein</fullName>
    </submittedName>
</protein>
<dbReference type="STRING" id="112234.SAMN05421768_103648"/>
<dbReference type="Proteomes" id="UP000186106">
    <property type="component" value="Unassembled WGS sequence"/>
</dbReference>
<gene>
    <name evidence="1" type="ORF">EG359_17255</name>
    <name evidence="2" type="ORF">SAMN05421768_103648</name>
</gene>
<name>A0A1N7IAW3_9FLAO</name>
<evidence type="ECO:0000313" key="4">
    <source>
        <dbReference type="Proteomes" id="UP000279541"/>
    </source>
</evidence>
<keyword evidence="4" id="KW-1185">Reference proteome</keyword>
<accession>A0A1N7IAW3</accession>
<dbReference type="RefSeq" id="WP_076353322.1">
    <property type="nucleotide sequence ID" value="NZ_CP033926.1"/>
</dbReference>
<organism evidence="2 3">
    <name type="scientific">Chryseobacterium joostei</name>
    <dbReference type="NCBI Taxonomy" id="112234"/>
    <lineage>
        <taxon>Bacteria</taxon>
        <taxon>Pseudomonadati</taxon>
        <taxon>Bacteroidota</taxon>
        <taxon>Flavobacteriia</taxon>
        <taxon>Flavobacteriales</taxon>
        <taxon>Weeksellaceae</taxon>
        <taxon>Chryseobacterium group</taxon>
        <taxon>Chryseobacterium</taxon>
    </lineage>
</organism>
<evidence type="ECO:0000313" key="3">
    <source>
        <dbReference type="Proteomes" id="UP000186106"/>
    </source>
</evidence>
<dbReference type="Proteomes" id="UP000279541">
    <property type="component" value="Chromosome"/>
</dbReference>
<reference evidence="1 4" key="2">
    <citation type="submission" date="2018-11" db="EMBL/GenBank/DDBJ databases">
        <title>Proposal to divide the Flavobacteriaceae and reorganize its genera based on Amino Acid Identity values calculated from whole genome sequences.</title>
        <authorList>
            <person name="Nicholson A.C."/>
            <person name="Gulvik C.A."/>
            <person name="Whitney A.M."/>
            <person name="Humrighouse B.W."/>
            <person name="Bell M."/>
            <person name="Holmes B."/>
            <person name="Steigerwalt A.G."/>
            <person name="Villarma A."/>
            <person name="Sheth M."/>
            <person name="Batra D."/>
            <person name="Pryor J."/>
            <person name="Bernardet J.-F."/>
            <person name="Hugo C."/>
            <person name="Kampfer P."/>
            <person name="Newman J."/>
            <person name="McQuiston J.R."/>
        </authorList>
    </citation>
    <scope>NUCLEOTIDE SEQUENCE [LARGE SCALE GENOMIC DNA]</scope>
    <source>
        <strain evidence="1 4">DSM 16927</strain>
    </source>
</reference>
<evidence type="ECO:0000313" key="1">
    <source>
        <dbReference type="EMBL" id="AZB01252.1"/>
    </source>
</evidence>